<dbReference type="SFLD" id="SFLDS00019">
    <property type="entry name" value="Glutathione_Transferase_(cytos"/>
    <property type="match status" value="1"/>
</dbReference>
<comment type="similarity">
    <text evidence="1">Belongs to the GST superfamily.</text>
</comment>
<evidence type="ECO:0000259" key="3">
    <source>
        <dbReference type="PROSITE" id="PS50405"/>
    </source>
</evidence>
<feature type="domain" description="GST N-terminal" evidence="2">
    <location>
        <begin position="21"/>
        <end position="104"/>
    </location>
</feature>
<dbReference type="InterPro" id="IPR004045">
    <property type="entry name" value="Glutathione_S-Trfase_N"/>
</dbReference>
<dbReference type="EMBL" id="WFLN01000009">
    <property type="protein sequence ID" value="KAB8028569.1"/>
    <property type="molecule type" value="Genomic_DNA"/>
</dbReference>
<feature type="domain" description="GST C-terminal" evidence="3">
    <location>
        <begin position="110"/>
        <end position="229"/>
    </location>
</feature>
<dbReference type="CDD" id="cd03046">
    <property type="entry name" value="GST_N_GTT1_like"/>
    <property type="match status" value="1"/>
</dbReference>
<dbReference type="PROSITE" id="PS50405">
    <property type="entry name" value="GST_CTER"/>
    <property type="match status" value="1"/>
</dbReference>
<dbReference type="InterPro" id="IPR010987">
    <property type="entry name" value="Glutathione-S-Trfase_C-like"/>
</dbReference>
<comment type="caution">
    <text evidence="4">The sequence shown here is derived from an EMBL/GenBank/DDBJ whole genome shotgun (WGS) entry which is preliminary data.</text>
</comment>
<dbReference type="InterPro" id="IPR040079">
    <property type="entry name" value="Glutathione_S-Trfase"/>
</dbReference>
<dbReference type="SFLD" id="SFLDG00358">
    <property type="entry name" value="Main_(cytGST)"/>
    <property type="match status" value="1"/>
</dbReference>
<dbReference type="SUPFAM" id="SSF52833">
    <property type="entry name" value="Thioredoxin-like"/>
    <property type="match status" value="1"/>
</dbReference>
<name>A0A833JBI0_9BACT</name>
<dbReference type="AlphaFoldDB" id="A0A833JBI0"/>
<organism evidence="4 5">
    <name type="scientific">Fluviispira multicolorata</name>
    <dbReference type="NCBI Taxonomy" id="2654512"/>
    <lineage>
        <taxon>Bacteria</taxon>
        <taxon>Pseudomonadati</taxon>
        <taxon>Bdellovibrionota</taxon>
        <taxon>Oligoflexia</taxon>
        <taxon>Silvanigrellales</taxon>
        <taxon>Silvanigrellaceae</taxon>
        <taxon>Fluviispira</taxon>
    </lineage>
</organism>
<sequence length="229" mass="26670">MKVNWRWLQILLCKKEGSVSSSPFRLYECPATRSDRVKFMLEELNIPYELTTIQLAKGEHKTNEFLKINPYGAVPVLEDKNESLFLSESGAICEYIAFKHKDRLHYPTENSKEYIQYKELMYFGVSSLDPVSLTILHHSKSLAPENRSVYLLEDAIKKFTFCAQFLEKALKDNKYVLGNKISTPDFIIATTLLWVKEEVVKYPILQNYIDHILKLPSMVKVRNDVKNRL</sequence>
<dbReference type="Gene3D" id="1.20.1050.130">
    <property type="match status" value="1"/>
</dbReference>
<accession>A0A833JBI0</accession>
<dbReference type="InterPro" id="IPR036249">
    <property type="entry name" value="Thioredoxin-like_sf"/>
</dbReference>
<evidence type="ECO:0008006" key="6">
    <source>
        <dbReference type="Google" id="ProtNLM"/>
    </source>
</evidence>
<dbReference type="SUPFAM" id="SSF47616">
    <property type="entry name" value="GST C-terminal domain-like"/>
    <property type="match status" value="1"/>
</dbReference>
<dbReference type="PANTHER" id="PTHR44051:SF8">
    <property type="entry name" value="GLUTATHIONE S-TRANSFERASE GSTA"/>
    <property type="match status" value="1"/>
</dbReference>
<dbReference type="InterPro" id="IPR036282">
    <property type="entry name" value="Glutathione-S-Trfase_C_sf"/>
</dbReference>
<proteinExistence type="inferred from homology"/>
<dbReference type="Proteomes" id="UP000442694">
    <property type="component" value="Unassembled WGS sequence"/>
</dbReference>
<evidence type="ECO:0000256" key="1">
    <source>
        <dbReference type="RuleBase" id="RU003494"/>
    </source>
</evidence>
<evidence type="ECO:0000259" key="2">
    <source>
        <dbReference type="PROSITE" id="PS50404"/>
    </source>
</evidence>
<dbReference type="InterPro" id="IPR004046">
    <property type="entry name" value="GST_C"/>
</dbReference>
<evidence type="ECO:0000313" key="5">
    <source>
        <dbReference type="Proteomes" id="UP000442694"/>
    </source>
</evidence>
<protein>
    <recommendedName>
        <fullName evidence="6">Glutathione S-transferase</fullName>
    </recommendedName>
</protein>
<dbReference type="Pfam" id="PF00043">
    <property type="entry name" value="GST_C"/>
    <property type="match status" value="1"/>
</dbReference>
<keyword evidence="5" id="KW-1185">Reference proteome</keyword>
<dbReference type="PANTHER" id="PTHR44051">
    <property type="entry name" value="GLUTATHIONE S-TRANSFERASE-RELATED"/>
    <property type="match status" value="1"/>
</dbReference>
<dbReference type="Pfam" id="PF02798">
    <property type="entry name" value="GST_N"/>
    <property type="match status" value="1"/>
</dbReference>
<gene>
    <name evidence="4" type="ORF">GCL57_12685</name>
</gene>
<evidence type="ECO:0000313" key="4">
    <source>
        <dbReference type="EMBL" id="KAB8028569.1"/>
    </source>
</evidence>
<reference evidence="4 5" key="1">
    <citation type="submission" date="2019-10" db="EMBL/GenBank/DDBJ databases">
        <title>New genus of Silvanigrellaceae.</title>
        <authorList>
            <person name="Pitt A."/>
            <person name="Hahn M.W."/>
        </authorList>
    </citation>
    <scope>NUCLEOTIDE SEQUENCE [LARGE SCALE GENOMIC DNA]</scope>
    <source>
        <strain evidence="4 5">33A1-SZDP</strain>
    </source>
</reference>
<dbReference type="PROSITE" id="PS50404">
    <property type="entry name" value="GST_NTER"/>
    <property type="match status" value="1"/>
</dbReference>